<dbReference type="Pfam" id="PF13581">
    <property type="entry name" value="HATPase_c_2"/>
    <property type="match status" value="1"/>
</dbReference>
<dbReference type="AlphaFoldDB" id="A0AAI8TMI9"/>
<dbReference type="GO" id="GO:0004674">
    <property type="term" value="F:protein serine/threonine kinase activity"/>
    <property type="evidence" value="ECO:0007669"/>
    <property type="project" value="UniProtKB-KW"/>
</dbReference>
<dbReference type="RefSeq" id="WP_286213995.1">
    <property type="nucleotide sequence ID" value="NZ_AP027452.1"/>
</dbReference>
<organism evidence="4 5">
    <name type="scientific">Mycolicibacterium mageritense</name>
    <name type="common">Mycobacterium mageritense</name>
    <dbReference type="NCBI Taxonomy" id="53462"/>
    <lineage>
        <taxon>Bacteria</taxon>
        <taxon>Bacillati</taxon>
        <taxon>Actinomycetota</taxon>
        <taxon>Actinomycetes</taxon>
        <taxon>Mycobacteriales</taxon>
        <taxon>Mycobacteriaceae</taxon>
        <taxon>Mycolicibacterium</taxon>
    </lineage>
</organism>
<feature type="region of interest" description="Disordered" evidence="2">
    <location>
        <begin position="144"/>
        <end position="164"/>
    </location>
</feature>
<dbReference type="Gene3D" id="3.30.565.10">
    <property type="entry name" value="Histidine kinase-like ATPase, C-terminal domain"/>
    <property type="match status" value="1"/>
</dbReference>
<sequence>MTDDAQSPSFTMADVTAVPESAAQVRHRFSDWLDQNLALDAVKASDVVLAVNEALANAAEFAYLSAPQPGVMHVHADYDPAAAILTVTVADQGRWRISESQHNNASRGRGIPLMRALCDRAVIDSTSAGTRVCLQWDGIRTPALRHAEAGPPEQRTDRSAEPHS</sequence>
<evidence type="ECO:0000313" key="4">
    <source>
        <dbReference type="EMBL" id="BDY27498.1"/>
    </source>
</evidence>
<dbReference type="CDD" id="cd16936">
    <property type="entry name" value="HATPase_RsbW-like"/>
    <property type="match status" value="1"/>
</dbReference>
<dbReference type="Proteomes" id="UP001241092">
    <property type="component" value="Chromosome"/>
</dbReference>
<proteinExistence type="predicted"/>
<keyword evidence="1" id="KW-0723">Serine/threonine-protein kinase</keyword>
<evidence type="ECO:0000256" key="1">
    <source>
        <dbReference type="ARBA" id="ARBA00022527"/>
    </source>
</evidence>
<reference evidence="4" key="1">
    <citation type="submission" date="2023-03" db="EMBL/GenBank/DDBJ databases">
        <title>Draft genome sequence of a Mycolicibacterium mageritense strain H4_3_1 isolated from a hybrid biological-inorganic system reactor.</title>
        <authorList>
            <person name="Feng X."/>
            <person name="Kazama D."/>
            <person name="Sato K."/>
            <person name="Kobayashi H."/>
        </authorList>
    </citation>
    <scope>NUCLEOTIDE SEQUENCE</scope>
    <source>
        <strain evidence="4">H4_3_1</strain>
    </source>
</reference>
<dbReference type="InterPro" id="IPR050267">
    <property type="entry name" value="Anti-sigma-factor_SerPK"/>
</dbReference>
<dbReference type="InterPro" id="IPR036890">
    <property type="entry name" value="HATPase_C_sf"/>
</dbReference>
<dbReference type="EMBL" id="AP027452">
    <property type="protein sequence ID" value="BDY27498.1"/>
    <property type="molecule type" value="Genomic_DNA"/>
</dbReference>
<keyword evidence="1" id="KW-0808">Transferase</keyword>
<feature type="domain" description="Histidine kinase/HSP90-like ATPase" evidence="3">
    <location>
        <begin position="16"/>
        <end position="136"/>
    </location>
</feature>
<dbReference type="PANTHER" id="PTHR35526">
    <property type="entry name" value="ANTI-SIGMA-F FACTOR RSBW-RELATED"/>
    <property type="match status" value="1"/>
</dbReference>
<dbReference type="InterPro" id="IPR003594">
    <property type="entry name" value="HATPase_dom"/>
</dbReference>
<keyword evidence="1" id="KW-0418">Kinase</keyword>
<evidence type="ECO:0000313" key="5">
    <source>
        <dbReference type="Proteomes" id="UP001241092"/>
    </source>
</evidence>
<protein>
    <recommendedName>
        <fullName evidence="3">Histidine kinase/HSP90-like ATPase domain-containing protein</fullName>
    </recommendedName>
</protein>
<accession>A0AAI8TMI9</accession>
<evidence type="ECO:0000259" key="3">
    <source>
        <dbReference type="Pfam" id="PF13581"/>
    </source>
</evidence>
<dbReference type="SUPFAM" id="SSF55874">
    <property type="entry name" value="ATPase domain of HSP90 chaperone/DNA topoisomerase II/histidine kinase"/>
    <property type="match status" value="1"/>
</dbReference>
<evidence type="ECO:0000256" key="2">
    <source>
        <dbReference type="SAM" id="MobiDB-lite"/>
    </source>
</evidence>
<feature type="compositionally biased region" description="Basic and acidic residues" evidence="2">
    <location>
        <begin position="154"/>
        <end position="164"/>
    </location>
</feature>
<gene>
    <name evidence="4" type="ORF">hbim_01421</name>
</gene>
<name>A0AAI8TMI9_MYCME</name>
<dbReference type="PANTHER" id="PTHR35526:SF3">
    <property type="entry name" value="ANTI-SIGMA-F FACTOR RSBW"/>
    <property type="match status" value="1"/>
</dbReference>